<evidence type="ECO:0000256" key="3">
    <source>
        <dbReference type="ARBA" id="ARBA00022630"/>
    </source>
</evidence>
<dbReference type="PANTHER" id="PTHR42803:SF1">
    <property type="entry name" value="BROAD-SPECIFICITY LINEAR ACYL-COA DEHYDROGENASE FADE5"/>
    <property type="match status" value="1"/>
</dbReference>
<feature type="domain" description="Acyl-CoA oxidase/dehydrogenase middle" evidence="12">
    <location>
        <begin position="162"/>
        <end position="270"/>
    </location>
</feature>
<dbReference type="FunFam" id="2.40.110.10:FF:000031">
    <property type="entry name" value="Acyl-CoA dehydrogenase, putative"/>
    <property type="match status" value="1"/>
</dbReference>
<dbReference type="RefSeq" id="WP_109920873.1">
    <property type="nucleotide sequence ID" value="NZ_QGLF01000002.1"/>
</dbReference>
<name>A0A317E519_9PROT</name>
<evidence type="ECO:0000256" key="5">
    <source>
        <dbReference type="ARBA" id="ARBA00023002"/>
    </source>
</evidence>
<evidence type="ECO:0000256" key="8">
    <source>
        <dbReference type="ARBA" id="ARBA00066694"/>
    </source>
</evidence>
<dbReference type="InterPro" id="IPR036250">
    <property type="entry name" value="AcylCo_DH-like_C"/>
</dbReference>
<dbReference type="Pfam" id="PF00441">
    <property type="entry name" value="Acyl-CoA_dh_1"/>
    <property type="match status" value="1"/>
</dbReference>
<feature type="domain" description="Acyl-CoA dehydrogenase/oxidase N-terminal" evidence="13">
    <location>
        <begin position="39"/>
        <end position="157"/>
    </location>
</feature>
<gene>
    <name evidence="15" type="ORF">DKG75_09705</name>
</gene>
<accession>A0A317E519</accession>
<dbReference type="InterPro" id="IPR009075">
    <property type="entry name" value="AcylCo_DH/oxidase_C"/>
</dbReference>
<feature type="domain" description="Acetyl-CoA dehydrogenase-like C-terminal" evidence="14">
    <location>
        <begin position="466"/>
        <end position="593"/>
    </location>
</feature>
<dbReference type="Gene3D" id="1.10.540.10">
    <property type="entry name" value="Acyl-CoA dehydrogenase/oxidase, N-terminal domain"/>
    <property type="match status" value="1"/>
</dbReference>
<evidence type="ECO:0000256" key="2">
    <source>
        <dbReference type="ARBA" id="ARBA00009347"/>
    </source>
</evidence>
<feature type="domain" description="Acyl-CoA dehydrogenase/oxidase C-terminal" evidence="11">
    <location>
        <begin position="284"/>
        <end position="449"/>
    </location>
</feature>
<dbReference type="EC" id="1.3.99.41" evidence="8"/>
<dbReference type="SUPFAM" id="SSF56645">
    <property type="entry name" value="Acyl-CoA dehydrogenase NM domain-like"/>
    <property type="match status" value="1"/>
</dbReference>
<evidence type="ECO:0000313" key="15">
    <source>
        <dbReference type="EMBL" id="PWR22228.1"/>
    </source>
</evidence>
<comment type="cofactor">
    <cofactor evidence="1 10">
        <name>FAD</name>
        <dbReference type="ChEBI" id="CHEBI:57692"/>
    </cofactor>
</comment>
<sequence>MTVYSAPSRELLFTLQSIGRLGDLSGFELYEHATPETVEQVIEEAGRLARDVIAPTNPIGDKNGAKLENGRVLLPKEFETAWKAYTEGGWPGVPFEAEFGGQSLPWTVTVAVSELWSSSNMAFGLVMLLNQGATEAIHAHGTEEQKAIYLEKMIAGEWTGTMNLTEPQAGSDLGEIKSRATPGEDGTWRIKGQKIFITFGEHDLAKNIIHLVLAKTPGAPAGSKGISCFIVPKFLINEDGSLGKRNDVRCVSLEHKIGIHGSPTCVMAFGDNDDCVGYMIGKENRGLQAMFTMMNNARLSVGVQGLGLAERAYQQALAFAQERRQSRAVGAPPGPSAIIEHPDVRRMLFTMRSTIDAMRALVCRNALAIDLAKVAPTEEERTNERALADLLTPITKSWCTDRGTDLTSLNIQIHGGMGFIEETGAAQHWRDSRIAPIYEGTNGIQAIDLVTRKVPLQGGDTVRGLIGEIEAVIPALNAAGHADLAAIAAALAPAAAGFAKATDWVLANVATNTDDVLATASTYLEMAGNVVGGWLLARQALAAVEKLKEDGADRKFFGARIASARYFAEQRLPVAAALLGPVTTGNAILADLPGLLVA</sequence>
<evidence type="ECO:0000313" key="16">
    <source>
        <dbReference type="Proteomes" id="UP000246077"/>
    </source>
</evidence>
<protein>
    <recommendedName>
        <fullName evidence="9">3-methylmercaptopropionyl-CoA dehydrogenase</fullName>
        <ecNumber evidence="8">1.3.99.41</ecNumber>
    </recommendedName>
</protein>
<dbReference type="Pfam" id="PF02771">
    <property type="entry name" value="Acyl-CoA_dh_N"/>
    <property type="match status" value="1"/>
</dbReference>
<dbReference type="SUPFAM" id="SSF47203">
    <property type="entry name" value="Acyl-CoA dehydrogenase C-terminal domain-like"/>
    <property type="match status" value="1"/>
</dbReference>
<evidence type="ECO:0000256" key="9">
    <source>
        <dbReference type="ARBA" id="ARBA00069043"/>
    </source>
</evidence>
<dbReference type="InterPro" id="IPR009100">
    <property type="entry name" value="AcylCoA_DH/oxidase_NM_dom_sf"/>
</dbReference>
<dbReference type="GO" id="GO:0016627">
    <property type="term" value="F:oxidoreductase activity, acting on the CH-CH group of donors"/>
    <property type="evidence" value="ECO:0007669"/>
    <property type="project" value="InterPro"/>
</dbReference>
<keyword evidence="4 10" id="KW-0274">FAD</keyword>
<comment type="catalytic activity">
    <reaction evidence="6">
        <text>3-(methylsulfanyl)propanoyl-CoA + oxidized [electron-transfer flavoprotein] + H(+) = 3-(methylsulfanyl)acryloyl-CoA + reduced [electron-transfer flavoprotein]</text>
        <dbReference type="Rhea" id="RHEA:52612"/>
        <dbReference type="Rhea" id="RHEA-COMP:10685"/>
        <dbReference type="Rhea" id="RHEA-COMP:10686"/>
        <dbReference type="ChEBI" id="CHEBI:15378"/>
        <dbReference type="ChEBI" id="CHEBI:57692"/>
        <dbReference type="ChEBI" id="CHEBI:58307"/>
        <dbReference type="ChEBI" id="CHEBI:82815"/>
        <dbReference type="ChEBI" id="CHEBI:84994"/>
        <dbReference type="EC" id="1.3.99.41"/>
    </reaction>
    <physiologicalReaction direction="left-to-right" evidence="6">
        <dbReference type="Rhea" id="RHEA:52613"/>
    </physiologicalReaction>
</comment>
<proteinExistence type="inferred from homology"/>
<dbReference type="InterPro" id="IPR037069">
    <property type="entry name" value="AcylCoA_DH/ox_N_sf"/>
</dbReference>
<evidence type="ECO:0000256" key="7">
    <source>
        <dbReference type="ARBA" id="ARBA00058683"/>
    </source>
</evidence>
<dbReference type="Pfam" id="PF12806">
    <property type="entry name" value="Acyl-CoA_dh_C"/>
    <property type="match status" value="1"/>
</dbReference>
<dbReference type="EMBL" id="QGLF01000002">
    <property type="protein sequence ID" value="PWR22228.1"/>
    <property type="molecule type" value="Genomic_DNA"/>
</dbReference>
<evidence type="ECO:0000259" key="13">
    <source>
        <dbReference type="Pfam" id="PF02771"/>
    </source>
</evidence>
<dbReference type="InterPro" id="IPR025878">
    <property type="entry name" value="Acyl-CoA_dh-like_C_dom"/>
</dbReference>
<dbReference type="PANTHER" id="PTHR42803">
    <property type="entry name" value="ACYL-COA DEHYDROGENASE"/>
    <property type="match status" value="1"/>
</dbReference>
<dbReference type="Pfam" id="PF02770">
    <property type="entry name" value="Acyl-CoA_dh_M"/>
    <property type="match status" value="1"/>
</dbReference>
<comment type="caution">
    <text evidence="15">The sequence shown here is derived from an EMBL/GenBank/DDBJ whole genome shotgun (WGS) entry which is preliminary data.</text>
</comment>
<dbReference type="InterPro" id="IPR052166">
    <property type="entry name" value="Diverse_Acyl-CoA_DH"/>
</dbReference>
<evidence type="ECO:0000259" key="11">
    <source>
        <dbReference type="Pfam" id="PF00441"/>
    </source>
</evidence>
<keyword evidence="5 10" id="KW-0560">Oxidoreductase</keyword>
<evidence type="ECO:0000259" key="14">
    <source>
        <dbReference type="Pfam" id="PF12806"/>
    </source>
</evidence>
<dbReference type="InterPro" id="IPR013786">
    <property type="entry name" value="AcylCoA_DH/ox_N"/>
</dbReference>
<dbReference type="AlphaFoldDB" id="A0A317E519"/>
<evidence type="ECO:0000256" key="6">
    <source>
        <dbReference type="ARBA" id="ARBA00051388"/>
    </source>
</evidence>
<keyword evidence="3 10" id="KW-0285">Flavoprotein</keyword>
<dbReference type="Gene3D" id="1.20.140.10">
    <property type="entry name" value="Butyryl-CoA Dehydrogenase, subunit A, domain 3"/>
    <property type="match status" value="1"/>
</dbReference>
<dbReference type="GO" id="GO:0050660">
    <property type="term" value="F:flavin adenine dinucleotide binding"/>
    <property type="evidence" value="ECO:0007669"/>
    <property type="project" value="InterPro"/>
</dbReference>
<dbReference type="OrthoDB" id="5510711at2"/>
<organism evidence="15 16">
    <name type="scientific">Zavarzinia compransoris</name>
    <dbReference type="NCBI Taxonomy" id="1264899"/>
    <lineage>
        <taxon>Bacteria</taxon>
        <taxon>Pseudomonadati</taxon>
        <taxon>Pseudomonadota</taxon>
        <taxon>Alphaproteobacteria</taxon>
        <taxon>Rhodospirillales</taxon>
        <taxon>Zavarziniaceae</taxon>
        <taxon>Zavarzinia</taxon>
    </lineage>
</organism>
<evidence type="ECO:0000256" key="4">
    <source>
        <dbReference type="ARBA" id="ARBA00022827"/>
    </source>
</evidence>
<keyword evidence="16" id="KW-1185">Reference proteome</keyword>
<comment type="function">
    <text evidence="7">Involved in the assimilation of dimethylsulphoniopropionate (DMSP), an important compound in the fixation of carbon in marine phytoplankton, by mediating the conversion of 3-(methylthio)propanoyl-CoA (MMPA-CoA) to 3-(methylthio)acryloyl-CoA (MTA-CoA).</text>
</comment>
<evidence type="ECO:0000256" key="1">
    <source>
        <dbReference type="ARBA" id="ARBA00001974"/>
    </source>
</evidence>
<evidence type="ECO:0000256" key="10">
    <source>
        <dbReference type="RuleBase" id="RU362125"/>
    </source>
</evidence>
<dbReference type="Proteomes" id="UP000246077">
    <property type="component" value="Unassembled WGS sequence"/>
</dbReference>
<comment type="similarity">
    <text evidence="2 10">Belongs to the acyl-CoA dehydrogenase family.</text>
</comment>
<dbReference type="InterPro" id="IPR046373">
    <property type="entry name" value="Acyl-CoA_Oxase/DH_mid-dom_sf"/>
</dbReference>
<dbReference type="Gene3D" id="2.40.110.10">
    <property type="entry name" value="Butyryl-CoA Dehydrogenase, subunit A, domain 2"/>
    <property type="match status" value="1"/>
</dbReference>
<dbReference type="InterPro" id="IPR006091">
    <property type="entry name" value="Acyl-CoA_Oxase/DH_mid-dom"/>
</dbReference>
<evidence type="ECO:0000259" key="12">
    <source>
        <dbReference type="Pfam" id="PF02770"/>
    </source>
</evidence>
<reference evidence="16" key="1">
    <citation type="submission" date="2018-05" db="EMBL/GenBank/DDBJ databases">
        <title>Zavarzinia sp. HR-AS.</title>
        <authorList>
            <person name="Lee Y."/>
            <person name="Jeon C.O."/>
        </authorList>
    </citation>
    <scope>NUCLEOTIDE SEQUENCE [LARGE SCALE GENOMIC DNA]</scope>
    <source>
        <strain evidence="16">DSM 1231</strain>
    </source>
</reference>